<dbReference type="EMBL" id="WWCR01000006">
    <property type="protein sequence ID" value="MYM72131.1"/>
    <property type="molecule type" value="Genomic_DNA"/>
</dbReference>
<dbReference type="RefSeq" id="WP_161049708.1">
    <property type="nucleotide sequence ID" value="NZ_WWCR01000006.1"/>
</dbReference>
<dbReference type="AlphaFoldDB" id="A0A7X4GYS2"/>
<accession>A0A7X4GYS2</accession>
<dbReference type="Proteomes" id="UP000469734">
    <property type="component" value="Unassembled WGS sequence"/>
</dbReference>
<sequence>MQTVSLPPALAAVAQGRDHITTAEFARAMCRATQTVLKNHCLTGECYGVRPIKRGKMLMWPLAGVARALSSEA</sequence>
<comment type="caution">
    <text evidence="1">The sequence shown here is derived from an EMBL/GenBank/DDBJ whole genome shotgun (WGS) entry which is preliminary data.</text>
</comment>
<evidence type="ECO:0000313" key="2">
    <source>
        <dbReference type="Proteomes" id="UP000469734"/>
    </source>
</evidence>
<name>A0A7X4GYS2_9BURK</name>
<gene>
    <name evidence="1" type="ORF">GTP56_07960</name>
</gene>
<evidence type="ECO:0008006" key="3">
    <source>
        <dbReference type="Google" id="ProtNLM"/>
    </source>
</evidence>
<reference evidence="1 2" key="1">
    <citation type="submission" date="2019-12" db="EMBL/GenBank/DDBJ databases">
        <title>Novel species isolated from a subtropical stream in China.</title>
        <authorList>
            <person name="Lu H."/>
        </authorList>
    </citation>
    <scope>NUCLEOTIDE SEQUENCE [LARGE SCALE GENOMIC DNA]</scope>
    <source>
        <strain evidence="1 2">FT134W</strain>
    </source>
</reference>
<organism evidence="1 2">
    <name type="scientific">Duganella margarita</name>
    <dbReference type="NCBI Taxonomy" id="2692170"/>
    <lineage>
        <taxon>Bacteria</taxon>
        <taxon>Pseudomonadati</taxon>
        <taxon>Pseudomonadota</taxon>
        <taxon>Betaproteobacteria</taxon>
        <taxon>Burkholderiales</taxon>
        <taxon>Oxalobacteraceae</taxon>
        <taxon>Telluria group</taxon>
        <taxon>Duganella</taxon>
    </lineage>
</organism>
<evidence type="ECO:0000313" key="1">
    <source>
        <dbReference type="EMBL" id="MYM72131.1"/>
    </source>
</evidence>
<proteinExistence type="predicted"/>
<protein>
    <recommendedName>
        <fullName evidence="3">DNA-binding protein</fullName>
    </recommendedName>
</protein>